<dbReference type="PANTHER" id="PTHR42928:SF5">
    <property type="entry name" value="BLR1237 PROTEIN"/>
    <property type="match status" value="1"/>
</dbReference>
<evidence type="ECO:0000256" key="1">
    <source>
        <dbReference type="ARBA" id="ARBA00006987"/>
    </source>
</evidence>
<dbReference type="PANTHER" id="PTHR42928">
    <property type="entry name" value="TRICARBOXYLATE-BINDING PROTEIN"/>
    <property type="match status" value="1"/>
</dbReference>
<gene>
    <name evidence="3" type="ORF">TH4_04885</name>
</gene>
<dbReference type="InterPro" id="IPR042100">
    <property type="entry name" value="Bug_dom1"/>
</dbReference>
<dbReference type="EMBL" id="JPVZ01000002">
    <property type="protein sequence ID" value="OAZ10884.1"/>
    <property type="molecule type" value="Genomic_DNA"/>
</dbReference>
<dbReference type="Gene3D" id="3.40.190.150">
    <property type="entry name" value="Bordetella uptake gene, domain 1"/>
    <property type="match status" value="1"/>
</dbReference>
<evidence type="ECO:0008006" key="5">
    <source>
        <dbReference type="Google" id="ProtNLM"/>
    </source>
</evidence>
<dbReference type="InterPro" id="IPR005064">
    <property type="entry name" value="BUG"/>
</dbReference>
<dbReference type="SUPFAM" id="SSF53850">
    <property type="entry name" value="Periplasmic binding protein-like II"/>
    <property type="match status" value="1"/>
</dbReference>
<comment type="caution">
    <text evidence="3">The sequence shown here is derived from an EMBL/GenBank/DDBJ whole genome shotgun (WGS) entry which is preliminary data.</text>
</comment>
<dbReference type="PIRSF" id="PIRSF017082">
    <property type="entry name" value="YflP"/>
    <property type="match status" value="1"/>
</dbReference>
<feature type="chain" id="PRO_5032954803" description="Tripartite tricarboxylate transporter substrate binding protein" evidence="2">
    <location>
        <begin position="23"/>
        <end position="314"/>
    </location>
</feature>
<evidence type="ECO:0000256" key="2">
    <source>
        <dbReference type="SAM" id="SignalP"/>
    </source>
</evidence>
<reference evidence="3 4" key="1">
    <citation type="submission" date="2014-07" db="EMBL/GenBank/DDBJ databases">
        <title>Draft genome sequence of Thalassospira tepidiphila 1-1B.</title>
        <authorList>
            <person name="Lai Q."/>
            <person name="Shao Z."/>
        </authorList>
    </citation>
    <scope>NUCLEOTIDE SEQUENCE [LARGE SCALE GENOMIC DNA]</scope>
    <source>
        <strain evidence="3 4">MCCC 1A03514</strain>
    </source>
</reference>
<comment type="similarity">
    <text evidence="1">Belongs to the UPF0065 (bug) family.</text>
</comment>
<dbReference type="RefSeq" id="WP_064780148.1">
    <property type="nucleotide sequence ID" value="NZ_JPVZ01000002.1"/>
</dbReference>
<evidence type="ECO:0000313" key="3">
    <source>
        <dbReference type="EMBL" id="OAZ10884.1"/>
    </source>
</evidence>
<dbReference type="Proteomes" id="UP000094009">
    <property type="component" value="Unassembled WGS sequence"/>
</dbReference>
<name>A0A853L3B4_9PROT</name>
<keyword evidence="2" id="KW-0732">Signal</keyword>
<organism evidence="3 4">
    <name type="scientific">Thalassospira tepidiphila MCCC 1A03514</name>
    <dbReference type="NCBI Taxonomy" id="1177930"/>
    <lineage>
        <taxon>Bacteria</taxon>
        <taxon>Pseudomonadati</taxon>
        <taxon>Pseudomonadota</taxon>
        <taxon>Alphaproteobacteria</taxon>
        <taxon>Rhodospirillales</taxon>
        <taxon>Thalassospiraceae</taxon>
        <taxon>Thalassospira</taxon>
    </lineage>
</organism>
<sequence length="314" mass="32957">MFRKIAVAAGLLAAAIAGPAQAQDYPEKPIEFIVPWGPGGGSDTLMRIVAMGLSEVTGQAVPIVNMPGVGGTVGLAEFAKRPADGYTISQIHEGLYTANKLGITELSYKNFIPVALVTSSPQYLVLSKNDNFSNLEELKAYAAANPGAVRAGVTLGGVPHLHMAMIEEALGVQFSYVGFRDTGERIRAAVGGNVDIVIGDVASASEFVKNGDLIFAGVGTEERTSEEPDVPTMAEQGYDLSMAVTRGVVLPAGTPDEIVEALDAALEKAMSLPDIREKMTNAGSADIYLGHEAYKAYLDKLDGEVDKVVGKLQG</sequence>
<evidence type="ECO:0000313" key="4">
    <source>
        <dbReference type="Proteomes" id="UP000094009"/>
    </source>
</evidence>
<feature type="signal peptide" evidence="2">
    <location>
        <begin position="1"/>
        <end position="22"/>
    </location>
</feature>
<dbReference type="Pfam" id="PF03401">
    <property type="entry name" value="TctC"/>
    <property type="match status" value="1"/>
</dbReference>
<dbReference type="CDD" id="cd07012">
    <property type="entry name" value="PBP2_Bug_TTT"/>
    <property type="match status" value="1"/>
</dbReference>
<proteinExistence type="inferred from homology"/>
<dbReference type="Gene3D" id="3.40.190.10">
    <property type="entry name" value="Periplasmic binding protein-like II"/>
    <property type="match status" value="1"/>
</dbReference>
<accession>A0A853L3B4</accession>
<protein>
    <recommendedName>
        <fullName evidence="5">Tripartite tricarboxylate transporter substrate binding protein</fullName>
    </recommendedName>
</protein>
<dbReference type="AlphaFoldDB" id="A0A853L3B4"/>